<dbReference type="GO" id="GO:0006433">
    <property type="term" value="P:prolyl-tRNA aminoacylation"/>
    <property type="evidence" value="ECO:0007669"/>
    <property type="project" value="UniProtKB-UniRule"/>
</dbReference>
<evidence type="ECO:0000256" key="9">
    <source>
        <dbReference type="ARBA" id="ARBA00047671"/>
    </source>
</evidence>
<dbReference type="InterPro" id="IPR004499">
    <property type="entry name" value="Pro-tRNA-ligase_IIa_arc-type"/>
</dbReference>
<comment type="catalytic activity">
    <reaction evidence="9 11">
        <text>tRNA(Pro) + L-proline + ATP = L-prolyl-tRNA(Pro) + AMP + diphosphate</text>
        <dbReference type="Rhea" id="RHEA:14305"/>
        <dbReference type="Rhea" id="RHEA-COMP:9700"/>
        <dbReference type="Rhea" id="RHEA-COMP:9702"/>
        <dbReference type="ChEBI" id="CHEBI:30616"/>
        <dbReference type="ChEBI" id="CHEBI:33019"/>
        <dbReference type="ChEBI" id="CHEBI:60039"/>
        <dbReference type="ChEBI" id="CHEBI:78442"/>
        <dbReference type="ChEBI" id="CHEBI:78532"/>
        <dbReference type="ChEBI" id="CHEBI:456215"/>
        <dbReference type="EC" id="6.1.1.15"/>
    </reaction>
</comment>
<dbReference type="InterPro" id="IPR006195">
    <property type="entry name" value="aa-tRNA-synth_II"/>
</dbReference>
<dbReference type="Gene3D" id="3.40.50.800">
    <property type="entry name" value="Anticodon-binding domain"/>
    <property type="match status" value="1"/>
</dbReference>
<dbReference type="Pfam" id="PF09180">
    <property type="entry name" value="ProRS-C_1"/>
    <property type="match status" value="1"/>
</dbReference>
<name>A0A1I7BJB2_9BACT</name>
<dbReference type="InterPro" id="IPR016061">
    <property type="entry name" value="Pro-tRNA_ligase_II_C"/>
</dbReference>
<dbReference type="SMART" id="SM00946">
    <property type="entry name" value="ProRS-C_1"/>
    <property type="match status" value="1"/>
</dbReference>
<dbReference type="Pfam" id="PF03129">
    <property type="entry name" value="HGTP_anticodon"/>
    <property type="match status" value="1"/>
</dbReference>
<comment type="domain">
    <text evidence="11">Consists of three domains: the N-terminal catalytic domain, the anticodon-binding domain and the C-terminal extension.</text>
</comment>
<evidence type="ECO:0000256" key="5">
    <source>
        <dbReference type="ARBA" id="ARBA00022741"/>
    </source>
</evidence>
<evidence type="ECO:0000313" key="13">
    <source>
        <dbReference type="EMBL" id="SFT87270.1"/>
    </source>
</evidence>
<dbReference type="Pfam" id="PF00587">
    <property type="entry name" value="tRNA-synt_2b"/>
    <property type="match status" value="1"/>
</dbReference>
<dbReference type="CDD" id="cd00862">
    <property type="entry name" value="ProRS_anticodon_zinc"/>
    <property type="match status" value="1"/>
</dbReference>
<dbReference type="InterPro" id="IPR017449">
    <property type="entry name" value="Pro-tRNA_synth_II"/>
</dbReference>
<feature type="domain" description="Aminoacyl-transfer RNA synthetases class-II family profile" evidence="12">
    <location>
        <begin position="27"/>
        <end position="294"/>
    </location>
</feature>
<dbReference type="GO" id="GO:0005524">
    <property type="term" value="F:ATP binding"/>
    <property type="evidence" value="ECO:0007669"/>
    <property type="project" value="UniProtKB-UniRule"/>
</dbReference>
<dbReference type="InterPro" id="IPR036621">
    <property type="entry name" value="Anticodon-bd_dom_sf"/>
</dbReference>
<evidence type="ECO:0000313" key="14">
    <source>
        <dbReference type="Proteomes" id="UP000199673"/>
    </source>
</evidence>
<proteinExistence type="inferred from homology"/>
<evidence type="ECO:0000256" key="11">
    <source>
        <dbReference type="HAMAP-Rule" id="MF_01571"/>
    </source>
</evidence>
<dbReference type="OrthoDB" id="9809052at2"/>
<keyword evidence="7 11" id="KW-0648">Protein biosynthesis</keyword>
<dbReference type="GO" id="GO:0005737">
    <property type="term" value="C:cytoplasm"/>
    <property type="evidence" value="ECO:0007669"/>
    <property type="project" value="UniProtKB-SubCell"/>
</dbReference>
<comment type="subunit">
    <text evidence="2 11">Homodimer.</text>
</comment>
<keyword evidence="8 11" id="KW-0030">Aminoacyl-tRNA synthetase</keyword>
<evidence type="ECO:0000256" key="10">
    <source>
        <dbReference type="ARBA" id="ARBA00060806"/>
    </source>
</evidence>
<organism evidence="13 14">
    <name type="scientific">Algoriphagus locisalis</name>
    <dbReference type="NCBI Taxonomy" id="305507"/>
    <lineage>
        <taxon>Bacteria</taxon>
        <taxon>Pseudomonadati</taxon>
        <taxon>Bacteroidota</taxon>
        <taxon>Cytophagia</taxon>
        <taxon>Cytophagales</taxon>
        <taxon>Cyclobacteriaceae</taxon>
        <taxon>Algoriphagus</taxon>
    </lineage>
</organism>
<evidence type="ECO:0000256" key="7">
    <source>
        <dbReference type="ARBA" id="ARBA00022917"/>
    </source>
</evidence>
<protein>
    <recommendedName>
        <fullName evidence="11">Proline--tRNA ligase</fullName>
        <ecNumber evidence="11">6.1.1.15</ecNumber>
    </recommendedName>
    <alternativeName>
        <fullName evidence="11">Prolyl-tRNA synthetase</fullName>
        <shortName evidence="11">ProRS</shortName>
    </alternativeName>
</protein>
<dbReference type="CDD" id="cd00778">
    <property type="entry name" value="ProRS_core_arch_euk"/>
    <property type="match status" value="1"/>
</dbReference>
<dbReference type="Gene3D" id="3.30.930.10">
    <property type="entry name" value="Bira Bifunctional Protein, Domain 2"/>
    <property type="match status" value="1"/>
</dbReference>
<dbReference type="PANTHER" id="PTHR43382">
    <property type="entry name" value="PROLYL-TRNA SYNTHETASE"/>
    <property type="match status" value="1"/>
</dbReference>
<dbReference type="InterPro" id="IPR045864">
    <property type="entry name" value="aa-tRNA-synth_II/BPL/LPL"/>
</dbReference>
<evidence type="ECO:0000256" key="6">
    <source>
        <dbReference type="ARBA" id="ARBA00022840"/>
    </source>
</evidence>
<dbReference type="GO" id="GO:0004827">
    <property type="term" value="F:proline-tRNA ligase activity"/>
    <property type="evidence" value="ECO:0007669"/>
    <property type="project" value="UniProtKB-UniRule"/>
</dbReference>
<evidence type="ECO:0000256" key="3">
    <source>
        <dbReference type="ARBA" id="ARBA00022490"/>
    </source>
</evidence>
<evidence type="ECO:0000256" key="1">
    <source>
        <dbReference type="ARBA" id="ARBA00004496"/>
    </source>
</evidence>
<dbReference type="STRING" id="305507.SAMN04489724_2472"/>
<dbReference type="FunFam" id="3.40.50.800:FF:000005">
    <property type="entry name" value="bifunctional glutamate/proline--tRNA ligase"/>
    <property type="match status" value="1"/>
</dbReference>
<evidence type="ECO:0000256" key="2">
    <source>
        <dbReference type="ARBA" id="ARBA00011738"/>
    </source>
</evidence>
<dbReference type="Gene3D" id="3.30.110.30">
    <property type="entry name" value="C-terminal domain of ProRS"/>
    <property type="match status" value="1"/>
</dbReference>
<comment type="function">
    <text evidence="11">Catalyzes the attachment of proline to tRNA(Pro) in a two-step reaction: proline is first activated by ATP to form Pro-AMP and then transferred to the acceptor end of tRNA(Pro).</text>
</comment>
<dbReference type="SUPFAM" id="SSF52954">
    <property type="entry name" value="Class II aaRS ABD-related"/>
    <property type="match status" value="1"/>
</dbReference>
<dbReference type="NCBIfam" id="TIGR00408">
    <property type="entry name" value="proS_fam_I"/>
    <property type="match status" value="1"/>
</dbReference>
<dbReference type="SUPFAM" id="SSF64586">
    <property type="entry name" value="C-terminal domain of ProRS"/>
    <property type="match status" value="1"/>
</dbReference>
<keyword evidence="3 11" id="KW-0963">Cytoplasm</keyword>
<dbReference type="PROSITE" id="PS50862">
    <property type="entry name" value="AA_TRNA_LIGASE_II"/>
    <property type="match status" value="1"/>
</dbReference>
<evidence type="ECO:0000256" key="8">
    <source>
        <dbReference type="ARBA" id="ARBA00023146"/>
    </source>
</evidence>
<comment type="similarity">
    <text evidence="10 11">Belongs to the class-II aminoacyl-tRNA synthetase family. ProS type 3 subfamily.</text>
</comment>
<keyword evidence="14" id="KW-1185">Reference proteome</keyword>
<evidence type="ECO:0000259" key="12">
    <source>
        <dbReference type="PROSITE" id="PS50862"/>
    </source>
</evidence>
<dbReference type="FunFam" id="3.30.930.10:FF:000023">
    <property type="entry name" value="Proline--tRNA ligase"/>
    <property type="match status" value="1"/>
</dbReference>
<dbReference type="HAMAP" id="MF_01571">
    <property type="entry name" value="Pro_tRNA_synth_type3"/>
    <property type="match status" value="1"/>
</dbReference>
<dbReference type="InterPro" id="IPR002314">
    <property type="entry name" value="aa-tRNA-synt_IIb"/>
</dbReference>
<dbReference type="PANTHER" id="PTHR43382:SF2">
    <property type="entry name" value="BIFUNCTIONAL GLUTAMATE_PROLINE--TRNA LIGASE"/>
    <property type="match status" value="1"/>
</dbReference>
<accession>A0A1I7BJB2</accession>
<evidence type="ECO:0000256" key="4">
    <source>
        <dbReference type="ARBA" id="ARBA00022598"/>
    </source>
</evidence>
<dbReference type="Proteomes" id="UP000199673">
    <property type="component" value="Unassembled WGS sequence"/>
</dbReference>
<gene>
    <name evidence="11" type="primary">proS</name>
    <name evidence="13" type="ORF">SAMN04489724_2472</name>
</gene>
<comment type="subcellular location">
    <subcellularLocation>
        <location evidence="1 11">Cytoplasm</location>
    </subcellularLocation>
</comment>
<dbReference type="EC" id="6.1.1.15" evidence="11"/>
<reference evidence="14" key="1">
    <citation type="submission" date="2016-10" db="EMBL/GenBank/DDBJ databases">
        <authorList>
            <person name="Varghese N."/>
            <person name="Submissions S."/>
        </authorList>
    </citation>
    <scope>NUCLEOTIDE SEQUENCE [LARGE SCALE GENOMIC DNA]</scope>
    <source>
        <strain evidence="14">DSM 23445</strain>
    </source>
</reference>
<dbReference type="AlphaFoldDB" id="A0A1I7BJB2"/>
<dbReference type="InterPro" id="IPR033721">
    <property type="entry name" value="ProRS_core_arch_euk"/>
</dbReference>
<dbReference type="EMBL" id="FPBF01000003">
    <property type="protein sequence ID" value="SFT87270.1"/>
    <property type="molecule type" value="Genomic_DNA"/>
</dbReference>
<dbReference type="SUPFAM" id="SSF55681">
    <property type="entry name" value="Class II aaRS and biotin synthetases"/>
    <property type="match status" value="1"/>
</dbReference>
<dbReference type="RefSeq" id="WP_091693373.1">
    <property type="nucleotide sequence ID" value="NZ_FPBF01000003.1"/>
</dbReference>
<keyword evidence="5 11" id="KW-0547">Nucleotide-binding</keyword>
<sequence>MSKGLPKRSEDYSLWYNELVKKADLAENSAVRGCMVIKPYGYSIWEKMQAELDRMFKETGHSNAYFPLFIPKSFLSKEASHVEGFAKECAVVTHYRLKNAEDGSGVIVDPEAKLEEELIVRPTSETVIWSTYKNWIQSYRDLPLLVNQWANVVRWEMRTRLFLRTTEFLWQEGHTAHATKKEAEAETLQMMNVYAQFAEDFMALPVVRGRKTETERFAGADDTLCIEAMMQDGKALQAGTSHFLGQNFAKAFDVKFATKEGGLDYVWGTSWGVSTRLMGALIMAHSDDNGLVLPPKLAPIQVVIIPIYRKDEEFDAITEKANEIMTELRKAGVSVKYDSRDTYKPGFKFAEHELKGVPLRIAIGPRDLENGTLEIARRDTLTKEQFELASQPISEKITAMLEEIQASIYSKAFNFRTEMTTEVNSWDEFKEQLEEKGGFLSAHWDGTAETEEKIKDLTKATIRCIPLDRKEEAGVCVFSGKPSNGRVLFAKAY</sequence>
<dbReference type="InterPro" id="IPR004154">
    <property type="entry name" value="Anticodon-bd"/>
</dbReference>
<dbReference type="GO" id="GO:0017101">
    <property type="term" value="C:aminoacyl-tRNA synthetase multienzyme complex"/>
    <property type="evidence" value="ECO:0007669"/>
    <property type="project" value="TreeGrafter"/>
</dbReference>
<keyword evidence="4 11" id="KW-0436">Ligase</keyword>
<keyword evidence="6 11" id="KW-0067">ATP-binding</keyword>